<evidence type="ECO:0000313" key="1">
    <source>
        <dbReference type="EMBL" id="VDM76148.1"/>
    </source>
</evidence>
<gene>
    <name evidence="1" type="ORF">SVUK_LOCUS11146</name>
</gene>
<keyword evidence="2" id="KW-1185">Reference proteome</keyword>
<protein>
    <recommendedName>
        <fullName evidence="3">Reverse transcriptase domain-containing protein</fullName>
    </recommendedName>
</protein>
<name>A0A3P7LAK0_STRVU</name>
<dbReference type="OrthoDB" id="5842234at2759"/>
<evidence type="ECO:0008006" key="3">
    <source>
        <dbReference type="Google" id="ProtNLM"/>
    </source>
</evidence>
<proteinExistence type="predicted"/>
<dbReference type="EMBL" id="UYYB01096432">
    <property type="protein sequence ID" value="VDM76148.1"/>
    <property type="molecule type" value="Genomic_DNA"/>
</dbReference>
<dbReference type="AlphaFoldDB" id="A0A3P7LAK0"/>
<accession>A0A3P7LAK0</accession>
<evidence type="ECO:0000313" key="2">
    <source>
        <dbReference type="Proteomes" id="UP000270094"/>
    </source>
</evidence>
<organism evidence="1 2">
    <name type="scientific">Strongylus vulgaris</name>
    <name type="common">Blood worm</name>
    <dbReference type="NCBI Taxonomy" id="40348"/>
    <lineage>
        <taxon>Eukaryota</taxon>
        <taxon>Metazoa</taxon>
        <taxon>Ecdysozoa</taxon>
        <taxon>Nematoda</taxon>
        <taxon>Chromadorea</taxon>
        <taxon>Rhabditida</taxon>
        <taxon>Rhabditina</taxon>
        <taxon>Rhabditomorpha</taxon>
        <taxon>Strongyloidea</taxon>
        <taxon>Strongylidae</taxon>
        <taxon>Strongylus</taxon>
    </lineage>
</organism>
<dbReference type="Proteomes" id="UP000270094">
    <property type="component" value="Unassembled WGS sequence"/>
</dbReference>
<sequence length="227" mass="25327">MVYRLIVARGVSPAEEFDVFGSPDAQLRVGHARSPTVWLIKSLVWEKILSPIINCYSPTSAAGDSELDAFCKDLEEVIHKEKSFYKFVVVTSPRKLGCEEGEHRIGRFGTGLRNENGNRLVGLSSAARLFHGNPIFMKKEHRRWTWKSPNAFDSIETNAILSTLVDQGVDPSYVRTLADCYRNCATTVQLFHRLPDIPASKGVRQGDCVAEAVYRRLAVGDEVTGLE</sequence>
<reference evidence="1 2" key="1">
    <citation type="submission" date="2018-11" db="EMBL/GenBank/DDBJ databases">
        <authorList>
            <consortium name="Pathogen Informatics"/>
        </authorList>
    </citation>
    <scope>NUCLEOTIDE SEQUENCE [LARGE SCALE GENOMIC DNA]</scope>
</reference>